<dbReference type="Gene3D" id="3.40.50.1820">
    <property type="entry name" value="alpha/beta hydrolase"/>
    <property type="match status" value="1"/>
</dbReference>
<keyword evidence="2" id="KW-0378">Hydrolase</keyword>
<gene>
    <name evidence="4" type="ORF">A7X83_00900</name>
</gene>
<keyword evidence="3" id="KW-0732">Signal</keyword>
<evidence type="ECO:0000256" key="2">
    <source>
        <dbReference type="ARBA" id="ARBA00022801"/>
    </source>
</evidence>
<dbReference type="Proteomes" id="UP000249614">
    <property type="component" value="Unassembled WGS sequence"/>
</dbReference>
<dbReference type="InterPro" id="IPR000801">
    <property type="entry name" value="Esterase-like"/>
</dbReference>
<accession>A0A2W6K6I0</accession>
<feature type="signal peptide" evidence="3">
    <location>
        <begin position="1"/>
        <end position="33"/>
    </location>
</feature>
<dbReference type="Pfam" id="PF00756">
    <property type="entry name" value="Esterase"/>
    <property type="match status" value="1"/>
</dbReference>
<dbReference type="PANTHER" id="PTHR40841:SF2">
    <property type="entry name" value="SIDEROPHORE-DEGRADING ESTERASE (EUROFUNG)"/>
    <property type="match status" value="1"/>
</dbReference>
<dbReference type="InterPro" id="IPR029058">
    <property type="entry name" value="AB_hydrolase_fold"/>
</dbReference>
<feature type="chain" id="PRO_5015935749" evidence="3">
    <location>
        <begin position="34"/>
        <end position="343"/>
    </location>
</feature>
<evidence type="ECO:0000313" key="5">
    <source>
        <dbReference type="Proteomes" id="UP000249614"/>
    </source>
</evidence>
<evidence type="ECO:0000256" key="3">
    <source>
        <dbReference type="SAM" id="SignalP"/>
    </source>
</evidence>
<sequence length="343" mass="37126">MKHFVLPSPRGPLARGLVALMMGLLLATPYAHAQQRNPLQKIGHTVLDEPAASYRFEQFVVDSPDQQRRWRVNVAIPAKAGKAPLPVLYALDGNAVAMVLDQPILAELAARKAPPVLVLIGYDNDLRIDSKARTRDYTAWIDRADDESGSTQAAGGGAAAFLDVIERRIKPEVERRARIDAQQQSLWGHSLGGLFVLNALYTRPAAFQSYLAASPSLWWSQGAALGDPEQQFVQNVHGQPARVWLMLGGAERVGDRGKRDMNNPRVVAHLRRIGGATPDAAMQLSERLAKVPGLSVQYREFEGLGHGPMLPASFHAALHELYGVTDRSAGDGGAATGGDNATE</sequence>
<dbReference type="GO" id="GO:0016788">
    <property type="term" value="F:hydrolase activity, acting on ester bonds"/>
    <property type="evidence" value="ECO:0007669"/>
    <property type="project" value="TreeGrafter"/>
</dbReference>
<dbReference type="SUPFAM" id="SSF53474">
    <property type="entry name" value="alpha/beta-Hydrolases"/>
    <property type="match status" value="1"/>
</dbReference>
<comment type="similarity">
    <text evidence="1">Belongs to the esterase D family.</text>
</comment>
<dbReference type="RefSeq" id="WP_111112617.1">
    <property type="nucleotide sequence ID" value="NZ_LXXM01000182.1"/>
</dbReference>
<dbReference type="InterPro" id="IPR052558">
    <property type="entry name" value="Siderophore_Hydrolase_D"/>
</dbReference>
<protein>
    <submittedName>
        <fullName evidence="4">Esterase</fullName>
    </submittedName>
</protein>
<dbReference type="AlphaFoldDB" id="A0A2W6K6I0"/>
<organism evidence="4 5">
    <name type="scientific">Stenotrophomonas maltophilia</name>
    <name type="common">Pseudomonas maltophilia</name>
    <name type="synonym">Xanthomonas maltophilia</name>
    <dbReference type="NCBI Taxonomy" id="40324"/>
    <lineage>
        <taxon>Bacteria</taxon>
        <taxon>Pseudomonadati</taxon>
        <taxon>Pseudomonadota</taxon>
        <taxon>Gammaproteobacteria</taxon>
        <taxon>Lysobacterales</taxon>
        <taxon>Lysobacteraceae</taxon>
        <taxon>Stenotrophomonas</taxon>
        <taxon>Stenotrophomonas maltophilia group</taxon>
    </lineage>
</organism>
<evidence type="ECO:0000313" key="4">
    <source>
        <dbReference type="EMBL" id="PZS90812.1"/>
    </source>
</evidence>
<name>A0A2W6K6I0_STEMA</name>
<comment type="caution">
    <text evidence="4">The sequence shown here is derived from an EMBL/GenBank/DDBJ whole genome shotgun (WGS) entry which is preliminary data.</text>
</comment>
<evidence type="ECO:0000256" key="1">
    <source>
        <dbReference type="ARBA" id="ARBA00005622"/>
    </source>
</evidence>
<dbReference type="EMBL" id="LXXM01000182">
    <property type="protein sequence ID" value="PZS90812.1"/>
    <property type="molecule type" value="Genomic_DNA"/>
</dbReference>
<proteinExistence type="inferred from homology"/>
<dbReference type="PANTHER" id="PTHR40841">
    <property type="entry name" value="SIDEROPHORE TRIACETYLFUSARININE C ESTERASE"/>
    <property type="match status" value="1"/>
</dbReference>
<reference evidence="4 5" key="1">
    <citation type="submission" date="2016-05" db="EMBL/GenBank/DDBJ databases">
        <authorList>
            <person name="Lavstsen T."/>
            <person name="Jespersen J.S."/>
        </authorList>
    </citation>
    <scope>NUCLEOTIDE SEQUENCE [LARGE SCALE GENOMIC DNA]</scope>
    <source>
        <strain evidence="4 5">SM-5815</strain>
    </source>
</reference>